<protein>
    <submittedName>
        <fullName evidence="2">Uncharacterized protein</fullName>
    </submittedName>
</protein>
<name>A0A975H796_9FLAO</name>
<gene>
    <name evidence="2" type="ORF">J3359_03115</name>
</gene>
<dbReference type="KEGG" id="pcea:J3359_03115"/>
<evidence type="ECO:0000313" key="3">
    <source>
        <dbReference type="Proteomes" id="UP000663920"/>
    </source>
</evidence>
<feature type="transmembrane region" description="Helical" evidence="1">
    <location>
        <begin position="6"/>
        <end position="29"/>
    </location>
</feature>
<organism evidence="2 3">
    <name type="scientific">Polaribacter cellanae</name>
    <dbReference type="NCBI Taxonomy" id="2818493"/>
    <lineage>
        <taxon>Bacteria</taxon>
        <taxon>Pseudomonadati</taxon>
        <taxon>Bacteroidota</taxon>
        <taxon>Flavobacteriia</taxon>
        <taxon>Flavobacteriales</taxon>
        <taxon>Flavobacteriaceae</taxon>
    </lineage>
</organism>
<reference evidence="2 3" key="1">
    <citation type="submission" date="2021-03" db="EMBL/GenBank/DDBJ databases">
        <title>Complete genome of Polaribacter_sp.SM13.</title>
        <authorList>
            <person name="Jeong S.W."/>
            <person name="Bae J.W."/>
        </authorList>
    </citation>
    <scope>NUCLEOTIDE SEQUENCE [LARGE SCALE GENOMIC DNA]</scope>
    <source>
        <strain evidence="2 3">SM13</strain>
    </source>
</reference>
<keyword evidence="3" id="KW-1185">Reference proteome</keyword>
<dbReference type="Proteomes" id="UP000663920">
    <property type="component" value="Chromosome"/>
</dbReference>
<keyword evidence="1" id="KW-0812">Transmembrane</keyword>
<evidence type="ECO:0000256" key="1">
    <source>
        <dbReference type="SAM" id="Phobius"/>
    </source>
</evidence>
<dbReference type="RefSeq" id="WP_208079292.1">
    <property type="nucleotide sequence ID" value="NZ_CP071869.1"/>
</dbReference>
<dbReference type="AlphaFoldDB" id="A0A975H796"/>
<dbReference type="EMBL" id="CP071869">
    <property type="protein sequence ID" value="QTE23281.1"/>
    <property type="molecule type" value="Genomic_DNA"/>
</dbReference>
<sequence>MNEILFYITHYGMYLLYGLIAFLILKSIFSASLKSYHSRWNTLIDDFNFSTKDFYKLLKEELENKGIKRIKMEQVSLKEGNALSSRRSYLRITWKDYQYDICGAPFGNGFFISWWLLYKNSFGQILISKIPFVGGWLARKLYPVTYYKIDTASMFMSYAQAAVLKVIDDITKSQGIRSLSEQERKPTLQDIFKR</sequence>
<keyword evidence="1" id="KW-1133">Transmembrane helix</keyword>
<evidence type="ECO:0000313" key="2">
    <source>
        <dbReference type="EMBL" id="QTE23281.1"/>
    </source>
</evidence>
<keyword evidence="1" id="KW-0472">Membrane</keyword>
<proteinExistence type="predicted"/>
<accession>A0A975H796</accession>